<evidence type="ECO:0000256" key="1">
    <source>
        <dbReference type="SAM" id="Phobius"/>
    </source>
</evidence>
<dbReference type="AlphaFoldDB" id="A0A8S1QUG7"/>
<organism evidence="2 4">
    <name type="scientific">Paramecium primaurelia</name>
    <dbReference type="NCBI Taxonomy" id="5886"/>
    <lineage>
        <taxon>Eukaryota</taxon>
        <taxon>Sar</taxon>
        <taxon>Alveolata</taxon>
        <taxon>Ciliophora</taxon>
        <taxon>Intramacronucleata</taxon>
        <taxon>Oligohymenophorea</taxon>
        <taxon>Peniculida</taxon>
        <taxon>Parameciidae</taxon>
        <taxon>Paramecium</taxon>
    </lineage>
</organism>
<dbReference type="EMBL" id="CAJJDM010000250">
    <property type="protein sequence ID" value="CAD8118468.1"/>
    <property type="molecule type" value="Genomic_DNA"/>
</dbReference>
<keyword evidence="4" id="KW-1185">Reference proteome</keyword>
<accession>A0A8S1QUG7</accession>
<keyword evidence="1" id="KW-0472">Membrane</keyword>
<evidence type="ECO:0000313" key="4">
    <source>
        <dbReference type="Proteomes" id="UP000688137"/>
    </source>
</evidence>
<keyword evidence="1" id="KW-1133">Transmembrane helix</keyword>
<gene>
    <name evidence="2" type="ORF">PPRIM_AZ9-3.1.T2410002</name>
    <name evidence="3" type="ORF">PPRIM_AZ9-3.1.T2410004</name>
</gene>
<name>A0A8S1QUG7_PARPR</name>
<sequence length="51" mass="5868">MQLLTQEMDGKLIQMLISILVEAFNILGNLAVAFLQLVEYFQIQNLILILF</sequence>
<proteinExistence type="predicted"/>
<dbReference type="Proteomes" id="UP000688137">
    <property type="component" value="Unassembled WGS sequence"/>
</dbReference>
<evidence type="ECO:0000313" key="3">
    <source>
        <dbReference type="EMBL" id="CAD8118468.1"/>
    </source>
</evidence>
<dbReference type="EMBL" id="CAJJDM010000250">
    <property type="protein sequence ID" value="CAD8118464.1"/>
    <property type="molecule type" value="Genomic_DNA"/>
</dbReference>
<comment type="caution">
    <text evidence="2">The sequence shown here is derived from an EMBL/GenBank/DDBJ whole genome shotgun (WGS) entry which is preliminary data.</text>
</comment>
<feature type="transmembrane region" description="Helical" evidence="1">
    <location>
        <begin position="12"/>
        <end position="35"/>
    </location>
</feature>
<protein>
    <submittedName>
        <fullName evidence="2">Uncharacterized protein</fullName>
    </submittedName>
</protein>
<keyword evidence="1" id="KW-0812">Transmembrane</keyword>
<evidence type="ECO:0000313" key="2">
    <source>
        <dbReference type="EMBL" id="CAD8118464.1"/>
    </source>
</evidence>
<reference evidence="2" key="1">
    <citation type="submission" date="2021-01" db="EMBL/GenBank/DDBJ databases">
        <authorList>
            <consortium name="Genoscope - CEA"/>
            <person name="William W."/>
        </authorList>
    </citation>
    <scope>NUCLEOTIDE SEQUENCE</scope>
</reference>